<dbReference type="CDD" id="cd06553">
    <property type="entry name" value="ASCH_Ef3133_like"/>
    <property type="match status" value="1"/>
</dbReference>
<gene>
    <name evidence="2" type="ORF">BCUN_1403</name>
</gene>
<dbReference type="InterPro" id="IPR015947">
    <property type="entry name" value="PUA-like_sf"/>
</dbReference>
<dbReference type="Proteomes" id="UP000029067">
    <property type="component" value="Unassembled WGS sequence"/>
</dbReference>
<evidence type="ECO:0000313" key="3">
    <source>
        <dbReference type="Proteomes" id="UP000029067"/>
    </source>
</evidence>
<dbReference type="PANTHER" id="PTHR39203">
    <property type="entry name" value="CYTOPLASMIC PROTEIN-RELATED"/>
    <property type="match status" value="1"/>
</dbReference>
<dbReference type="PIRSF" id="PIRSF021320">
    <property type="entry name" value="DUF984"/>
    <property type="match status" value="1"/>
</dbReference>
<keyword evidence="3" id="KW-1185">Reference proteome</keyword>
<proteinExistence type="predicted"/>
<dbReference type="eggNOG" id="COG4405">
    <property type="taxonomic scope" value="Bacteria"/>
</dbReference>
<reference evidence="2 3" key="1">
    <citation type="submission" date="2014-03" db="EMBL/GenBank/DDBJ databases">
        <title>Genomics of Bifidobacteria.</title>
        <authorList>
            <person name="Ventura M."/>
            <person name="Milani C."/>
            <person name="Lugli G.A."/>
        </authorList>
    </citation>
    <scope>NUCLEOTIDE SEQUENCE [LARGE SCALE GENOMIC DNA]</scope>
    <source>
        <strain evidence="2 3">LMG 10738</strain>
    </source>
</reference>
<sequence length="118" mass="13388">MMRTPTNWPAWLADVKTATSSAYPLYDLEGEPLPRVGAYGVVLDSQGNAVCIVQTVKVTVMPFREVPASHAYREGEGDRTLGHWRQVHERFFAQELQEAGLAFDEIMPVVCEEFRRVY</sequence>
<evidence type="ECO:0000259" key="1">
    <source>
        <dbReference type="SMART" id="SM01022"/>
    </source>
</evidence>
<organism evidence="2 3">
    <name type="scientific">Bifidobacterium cuniculi</name>
    <dbReference type="NCBI Taxonomy" id="1688"/>
    <lineage>
        <taxon>Bacteria</taxon>
        <taxon>Bacillati</taxon>
        <taxon>Actinomycetota</taxon>
        <taxon>Actinomycetes</taxon>
        <taxon>Bifidobacteriales</taxon>
        <taxon>Bifidobacteriaceae</taxon>
        <taxon>Bifidobacterium</taxon>
    </lineage>
</organism>
<name>A0A087ATI7_9BIFI</name>
<evidence type="ECO:0000313" key="2">
    <source>
        <dbReference type="EMBL" id="KFI62087.1"/>
    </source>
</evidence>
<dbReference type="InterPro" id="IPR007374">
    <property type="entry name" value="ASCH_domain"/>
</dbReference>
<protein>
    <submittedName>
        <fullName evidence="2">ASCH domain protein</fullName>
    </submittedName>
</protein>
<dbReference type="Gene3D" id="3.10.400.10">
    <property type="entry name" value="Sulfate adenylyltransferase"/>
    <property type="match status" value="1"/>
</dbReference>
<dbReference type="EMBL" id="JGYV01000011">
    <property type="protein sequence ID" value="KFI62087.1"/>
    <property type="molecule type" value="Genomic_DNA"/>
</dbReference>
<dbReference type="RefSeq" id="WP_202961089.1">
    <property type="nucleotide sequence ID" value="NZ_JGYV01000011.1"/>
</dbReference>
<comment type="caution">
    <text evidence="2">The sequence shown here is derived from an EMBL/GenBank/DDBJ whole genome shotgun (WGS) entry which is preliminary data.</text>
</comment>
<dbReference type="PANTHER" id="PTHR39203:SF1">
    <property type="entry name" value="CYTOPLASMIC PROTEIN"/>
    <property type="match status" value="1"/>
</dbReference>
<dbReference type="InterPro" id="IPR009326">
    <property type="entry name" value="DUF984"/>
</dbReference>
<dbReference type="Pfam" id="PF04266">
    <property type="entry name" value="ASCH"/>
    <property type="match status" value="1"/>
</dbReference>
<feature type="domain" description="ASCH" evidence="1">
    <location>
        <begin position="8"/>
        <end position="118"/>
    </location>
</feature>
<dbReference type="SMART" id="SM01022">
    <property type="entry name" value="ASCH"/>
    <property type="match status" value="1"/>
</dbReference>
<dbReference type="SUPFAM" id="SSF88697">
    <property type="entry name" value="PUA domain-like"/>
    <property type="match status" value="1"/>
</dbReference>
<dbReference type="AlphaFoldDB" id="A0A087ATI7"/>
<accession>A0A087ATI7</accession>